<evidence type="ECO:0000256" key="1">
    <source>
        <dbReference type="ARBA" id="ARBA00009995"/>
    </source>
</evidence>
<comment type="caution">
    <text evidence="4">The sequence shown here is derived from an EMBL/GenBank/DDBJ whole genome shotgun (WGS) entry which is preliminary data.</text>
</comment>
<keyword evidence="2" id="KW-0328">Glycosyltransferase</keyword>
<evidence type="ECO:0000313" key="5">
    <source>
        <dbReference type="Proteomes" id="UP000797356"/>
    </source>
</evidence>
<dbReference type="FunFam" id="3.40.50.2000:FF:000078">
    <property type="entry name" value="Glycosyltransferase"/>
    <property type="match status" value="1"/>
</dbReference>
<gene>
    <name evidence="4" type="ORF">COCNU_07G010770</name>
</gene>
<reference evidence="4" key="2">
    <citation type="submission" date="2019-07" db="EMBL/GenBank/DDBJ databases">
        <authorList>
            <person name="Yang Y."/>
            <person name="Bocs S."/>
            <person name="Baudouin L."/>
        </authorList>
    </citation>
    <scope>NUCLEOTIDE SEQUENCE</scope>
    <source>
        <tissue evidence="4">Spear leaf of Hainan Tall coconut</tissue>
    </source>
</reference>
<dbReference type="AlphaFoldDB" id="A0A8K0N4Q3"/>
<dbReference type="Pfam" id="PF00201">
    <property type="entry name" value="UDPGT"/>
    <property type="match status" value="1"/>
</dbReference>
<dbReference type="GO" id="GO:0080043">
    <property type="term" value="F:quercetin 3-O-glucosyltransferase activity"/>
    <property type="evidence" value="ECO:0007669"/>
    <property type="project" value="TreeGrafter"/>
</dbReference>
<dbReference type="PROSITE" id="PS00375">
    <property type="entry name" value="UDPGT"/>
    <property type="match status" value="1"/>
</dbReference>
<dbReference type="OrthoDB" id="5835829at2759"/>
<dbReference type="FunFam" id="3.40.50.2000:FF:000178">
    <property type="entry name" value="Glycosyltransferase"/>
    <property type="match status" value="2"/>
</dbReference>
<comment type="similarity">
    <text evidence="1">Belongs to the UDP-glycosyltransferase family.</text>
</comment>
<dbReference type="EMBL" id="CM017878">
    <property type="protein sequence ID" value="KAG1354965.1"/>
    <property type="molecule type" value="Genomic_DNA"/>
</dbReference>
<evidence type="ECO:0000313" key="4">
    <source>
        <dbReference type="EMBL" id="KAG1354965.1"/>
    </source>
</evidence>
<dbReference type="CDD" id="cd03784">
    <property type="entry name" value="GT1_Gtf-like"/>
    <property type="match status" value="1"/>
</dbReference>
<keyword evidence="5" id="KW-1185">Reference proteome</keyword>
<protein>
    <submittedName>
        <fullName evidence="4">Putative UDP-glycosyltransferase 86A1</fullName>
    </submittedName>
</protein>
<proteinExistence type="inferred from homology"/>
<dbReference type="SUPFAM" id="SSF53756">
    <property type="entry name" value="UDP-Glycosyltransferase/glycogen phosphorylase"/>
    <property type="match status" value="2"/>
</dbReference>
<sequence length="751" mass="83636">MAEQGQKSHALIIAYPLQGHIIPVVHLAIKLASKGFTITFVNTESVHHQTSQAHNSDDIFAGARASGLDIRYELVSDGLPVSFDRSLNHDQFMAALLHVLSAHVEELMQNLLHASPPITCLITDTFFVWPSTIAKKFGIPYVSFWTEAAIIFTLYYHMDLLRKHGHFASSLENRKDTITYIPGVPMIQPTELMSYLQETDTSSVGHQVIFKAFEEAKGADFVLCNTVQELEPETISALQKEKPFYAIGPIFPAGFTKSIVATSLWTEHTTIQETMAEQGQKSHALIIAYPLQGHIIPVVHLAIKLASKGFTITFVNTESVHHQTSQAHNSDDIFAGARASGLDIRYELVSDGLPVSFDRSLNHDQFMAALLHVLSAHVEELMQNLLHASPPITCLITDTFFVWPSTIAKKFGIPYVSFWTEAAIIFTLYYHMDLLRKHGHFASSLENRKDTITYIPGVPMIQPTELMSYLQETDTSSVVHQIIFKAFEEAKGADFVLCNTVQELEPETISALQKEKPFYAIGPIFPAGFTKSIVATSLWTESDCLQWLNSKPAGSVLYISFGSYAHISKRDLEEMAYGILGSKTNFIWVLRPDIVSSDDPEPLPKGFLEESHGRGIVVQWCCQIEVMSHPSIGGFLTHCGWNSILESIWCAVPLLCFPLLTDQFTNRKLVVQDWRIGVGIGELNTVGRKEVSKKIDSLMGGEIGDQARKEIKKVRKALESALAPNGSSQKNFDQFIKDLMKRGSEIKANGK</sequence>
<name>A0A8K0N4Q3_COCNU</name>
<dbReference type="Gene3D" id="3.40.50.2000">
    <property type="entry name" value="Glycogen Phosphorylase B"/>
    <property type="match status" value="3"/>
</dbReference>
<keyword evidence="3" id="KW-0808">Transferase</keyword>
<organism evidence="4 5">
    <name type="scientific">Cocos nucifera</name>
    <name type="common">Coconut palm</name>
    <dbReference type="NCBI Taxonomy" id="13894"/>
    <lineage>
        <taxon>Eukaryota</taxon>
        <taxon>Viridiplantae</taxon>
        <taxon>Streptophyta</taxon>
        <taxon>Embryophyta</taxon>
        <taxon>Tracheophyta</taxon>
        <taxon>Spermatophyta</taxon>
        <taxon>Magnoliopsida</taxon>
        <taxon>Liliopsida</taxon>
        <taxon>Arecaceae</taxon>
        <taxon>Arecoideae</taxon>
        <taxon>Cocoseae</taxon>
        <taxon>Attaleinae</taxon>
        <taxon>Cocos</taxon>
    </lineage>
</organism>
<dbReference type="PANTHER" id="PTHR11926">
    <property type="entry name" value="GLUCOSYL/GLUCURONOSYL TRANSFERASES"/>
    <property type="match status" value="1"/>
</dbReference>
<evidence type="ECO:0000256" key="2">
    <source>
        <dbReference type="ARBA" id="ARBA00022676"/>
    </source>
</evidence>
<accession>A0A8K0N4Q3</accession>
<reference evidence="4" key="1">
    <citation type="journal article" date="2017" name="Gigascience">
        <title>The genome draft of coconut (Cocos nucifera).</title>
        <authorList>
            <person name="Xiao Y."/>
            <person name="Xu P."/>
            <person name="Fan H."/>
            <person name="Baudouin L."/>
            <person name="Xia W."/>
            <person name="Bocs S."/>
            <person name="Xu J."/>
            <person name="Li Q."/>
            <person name="Guo A."/>
            <person name="Zhou L."/>
            <person name="Li J."/>
            <person name="Wu Y."/>
            <person name="Ma Z."/>
            <person name="Armero A."/>
            <person name="Issali A.E."/>
            <person name="Liu N."/>
            <person name="Peng M."/>
            <person name="Yang Y."/>
        </authorList>
    </citation>
    <scope>NUCLEOTIDE SEQUENCE</scope>
    <source>
        <tissue evidence="4">Spear leaf of Hainan Tall coconut</tissue>
    </source>
</reference>
<dbReference type="GO" id="GO:0080044">
    <property type="term" value="F:quercetin 7-O-glucosyltransferase activity"/>
    <property type="evidence" value="ECO:0007669"/>
    <property type="project" value="TreeGrafter"/>
</dbReference>
<dbReference type="InterPro" id="IPR002213">
    <property type="entry name" value="UDP_glucos_trans"/>
</dbReference>
<dbReference type="Proteomes" id="UP000797356">
    <property type="component" value="Chromosome 7"/>
</dbReference>
<dbReference type="InterPro" id="IPR035595">
    <property type="entry name" value="UDP_glycos_trans_CS"/>
</dbReference>
<evidence type="ECO:0000256" key="3">
    <source>
        <dbReference type="ARBA" id="ARBA00022679"/>
    </source>
</evidence>
<dbReference type="PANTHER" id="PTHR11926:SF774">
    <property type="entry name" value="UDP-GLYCOSYLTRANSFERASE 85A1-RELATED"/>
    <property type="match status" value="1"/>
</dbReference>